<organism evidence="3 4">
    <name type="scientific">Mycobacterium colombiense</name>
    <dbReference type="NCBI Taxonomy" id="339268"/>
    <lineage>
        <taxon>Bacteria</taxon>
        <taxon>Bacillati</taxon>
        <taxon>Actinomycetota</taxon>
        <taxon>Actinomycetes</taxon>
        <taxon>Mycobacteriales</taxon>
        <taxon>Mycobacteriaceae</taxon>
        <taxon>Mycobacterium</taxon>
        <taxon>Mycobacterium avium complex (MAC)</taxon>
    </lineage>
</organism>
<dbReference type="InterPro" id="IPR002347">
    <property type="entry name" value="SDR_fam"/>
</dbReference>
<dbReference type="PANTHER" id="PTHR24321:SF8">
    <property type="entry name" value="ESTRADIOL 17-BETA-DEHYDROGENASE 8-RELATED"/>
    <property type="match status" value="1"/>
</dbReference>
<sequence length="258" mass="26675">MGGLLAGKSAIVTGAGRGLGKAIALRLSAAGANVVVNDIDPDTAAQTAEEIRSRGGAARVAVADIGDEHAVETMVATAMNEYGSLDLACNNALPEIQLSELSELDVDYSRSLMSVALLGTAICLKHEILAMRAHGGAIVNISSTASVRGQKKTGFYAACKAGIEAMTRVAANENARKGLRINAIQAGGMLTPALTEMFLQSEERRRQMSERIPLGRLADPEDVADVALFLLSDLARYVTGTVVAADGGGLLHTDGATG</sequence>
<keyword evidence="2" id="KW-0560">Oxidoreductase</keyword>
<evidence type="ECO:0000313" key="4">
    <source>
        <dbReference type="Proteomes" id="UP000093894"/>
    </source>
</evidence>
<dbReference type="Gene3D" id="3.40.50.720">
    <property type="entry name" value="NAD(P)-binding Rossmann-like Domain"/>
    <property type="match status" value="1"/>
</dbReference>
<dbReference type="CDD" id="cd05233">
    <property type="entry name" value="SDR_c"/>
    <property type="match status" value="1"/>
</dbReference>
<reference evidence="3 4" key="1">
    <citation type="submission" date="2016-06" db="EMBL/GenBank/DDBJ databases">
        <authorList>
            <person name="Sutton G."/>
            <person name="Brinkac L."/>
            <person name="Sanka R."/>
            <person name="Adams M."/>
            <person name="Lau E."/>
            <person name="Garcia-Basteiro A."/>
            <person name="Lopez-Varela E."/>
            <person name="Palencia S."/>
        </authorList>
    </citation>
    <scope>NUCLEOTIDE SEQUENCE [LARGE SCALE GENOMIC DNA]</scope>
    <source>
        <strain evidence="3 4">1164983.0</strain>
    </source>
</reference>
<dbReference type="InterPro" id="IPR020904">
    <property type="entry name" value="Sc_DH/Rdtase_CS"/>
</dbReference>
<dbReference type="Pfam" id="PF13561">
    <property type="entry name" value="adh_short_C2"/>
    <property type="match status" value="1"/>
</dbReference>
<dbReference type="NCBIfam" id="NF005559">
    <property type="entry name" value="PRK07231.1"/>
    <property type="match status" value="1"/>
</dbReference>
<dbReference type="PRINTS" id="PR00081">
    <property type="entry name" value="GDHRDH"/>
</dbReference>
<dbReference type="FunFam" id="3.40.50.720:FF:000084">
    <property type="entry name" value="Short-chain dehydrogenase reductase"/>
    <property type="match status" value="1"/>
</dbReference>
<evidence type="ECO:0000256" key="2">
    <source>
        <dbReference type="ARBA" id="ARBA00023002"/>
    </source>
</evidence>
<proteinExistence type="inferred from homology"/>
<dbReference type="GO" id="GO:0016491">
    <property type="term" value="F:oxidoreductase activity"/>
    <property type="evidence" value="ECO:0007669"/>
    <property type="project" value="UniProtKB-KW"/>
</dbReference>
<dbReference type="EMBL" id="LZLG01000066">
    <property type="protein sequence ID" value="OBJ60965.1"/>
    <property type="molecule type" value="Genomic_DNA"/>
</dbReference>
<dbReference type="PROSITE" id="PS00061">
    <property type="entry name" value="ADH_SHORT"/>
    <property type="match status" value="1"/>
</dbReference>
<accession>A0A853M3X5</accession>
<name>A0A853M3X5_9MYCO</name>
<dbReference type="Proteomes" id="UP000093894">
    <property type="component" value="Unassembled WGS sequence"/>
</dbReference>
<dbReference type="PANTHER" id="PTHR24321">
    <property type="entry name" value="DEHYDROGENASES, SHORT CHAIN"/>
    <property type="match status" value="1"/>
</dbReference>
<dbReference type="AlphaFoldDB" id="A0A853M3X5"/>
<evidence type="ECO:0000256" key="1">
    <source>
        <dbReference type="ARBA" id="ARBA00006484"/>
    </source>
</evidence>
<gene>
    <name evidence="3" type="ORF">A5628_06855</name>
</gene>
<protein>
    <recommendedName>
        <fullName evidence="5">Short-chain dehydrogenase</fullName>
    </recommendedName>
</protein>
<dbReference type="PRINTS" id="PR00080">
    <property type="entry name" value="SDRFAMILY"/>
</dbReference>
<dbReference type="SUPFAM" id="SSF51735">
    <property type="entry name" value="NAD(P)-binding Rossmann-fold domains"/>
    <property type="match status" value="1"/>
</dbReference>
<comment type="caution">
    <text evidence="3">The sequence shown here is derived from an EMBL/GenBank/DDBJ whole genome shotgun (WGS) entry which is preliminary data.</text>
</comment>
<comment type="similarity">
    <text evidence="1">Belongs to the short-chain dehydrogenases/reductases (SDR) family.</text>
</comment>
<evidence type="ECO:0000313" key="3">
    <source>
        <dbReference type="EMBL" id="OBJ60965.1"/>
    </source>
</evidence>
<dbReference type="InterPro" id="IPR036291">
    <property type="entry name" value="NAD(P)-bd_dom_sf"/>
</dbReference>
<evidence type="ECO:0008006" key="5">
    <source>
        <dbReference type="Google" id="ProtNLM"/>
    </source>
</evidence>